<dbReference type="GO" id="GO:0005886">
    <property type="term" value="C:plasma membrane"/>
    <property type="evidence" value="ECO:0007669"/>
    <property type="project" value="UniProtKB-SubCell"/>
</dbReference>
<dbReference type="EC" id="2.3.2.26" evidence="5"/>
<dbReference type="Gene3D" id="3.30.2410.10">
    <property type="entry name" value="Hect, E3 ligase catalytic domain"/>
    <property type="match status" value="1"/>
</dbReference>
<keyword evidence="9" id="KW-0677">Repeat</keyword>
<dbReference type="AlphaFoldDB" id="A0A8C7APQ3"/>
<dbReference type="UniPathway" id="UPA00143"/>
<dbReference type="Pfam" id="PF00168">
    <property type="entry name" value="C2"/>
    <property type="match status" value="1"/>
</dbReference>
<evidence type="ECO:0000259" key="15">
    <source>
        <dbReference type="PROSITE" id="PS50020"/>
    </source>
</evidence>
<name>A0A8C7APQ3_NEOVI</name>
<comment type="subcellular location">
    <subcellularLocation>
        <location evidence="2">Cell membrane</location>
    </subcellularLocation>
    <subcellularLocation>
        <location evidence="3">Cytoplasm</location>
    </subcellularLocation>
</comment>
<keyword evidence="7" id="KW-0963">Cytoplasm</keyword>
<dbReference type="CDD" id="cd00078">
    <property type="entry name" value="HECTc"/>
    <property type="match status" value="1"/>
</dbReference>
<dbReference type="FunFam" id="2.60.40.150:FF:000024">
    <property type="entry name" value="E3 ubiquitin-protein ligase"/>
    <property type="match status" value="1"/>
</dbReference>
<dbReference type="Gene3D" id="2.20.70.10">
    <property type="match status" value="1"/>
</dbReference>
<dbReference type="GO" id="GO:0061630">
    <property type="term" value="F:ubiquitin protein ligase activity"/>
    <property type="evidence" value="ECO:0007669"/>
    <property type="project" value="UniProtKB-EC"/>
</dbReference>
<accession>A0A8C7APQ3</accession>
<keyword evidence="8" id="KW-0808">Transferase</keyword>
<dbReference type="PANTHER" id="PTHR11254:SF293">
    <property type="entry name" value="E3 UBIQUITIN-PROTEIN LIGASE SMURF1"/>
    <property type="match status" value="1"/>
</dbReference>
<dbReference type="InterPro" id="IPR000008">
    <property type="entry name" value="C2_dom"/>
</dbReference>
<evidence type="ECO:0000259" key="14">
    <source>
        <dbReference type="PROSITE" id="PS50004"/>
    </source>
</evidence>
<dbReference type="InterPro" id="IPR050409">
    <property type="entry name" value="E3_ubiq-protein_ligase"/>
</dbReference>
<dbReference type="PROSITE" id="PS01159">
    <property type="entry name" value="WW_DOMAIN_1"/>
    <property type="match status" value="1"/>
</dbReference>
<dbReference type="Proteomes" id="UP000694425">
    <property type="component" value="Unplaced"/>
</dbReference>
<dbReference type="InterPro" id="IPR001202">
    <property type="entry name" value="WW_dom"/>
</dbReference>
<dbReference type="FunFam" id="3.90.1750.10:FF:000007">
    <property type="entry name" value="E3 ubiquitin-protein ligase SMURF2"/>
    <property type="match status" value="1"/>
</dbReference>
<dbReference type="InterPro" id="IPR000569">
    <property type="entry name" value="HECT_dom"/>
</dbReference>
<dbReference type="InterPro" id="IPR036020">
    <property type="entry name" value="WW_dom_sf"/>
</dbReference>
<dbReference type="GO" id="GO:0046332">
    <property type="term" value="F:SMAD binding"/>
    <property type="evidence" value="ECO:0007669"/>
    <property type="project" value="TreeGrafter"/>
</dbReference>
<reference evidence="17" key="1">
    <citation type="submission" date="2025-08" db="UniProtKB">
        <authorList>
            <consortium name="Ensembl"/>
        </authorList>
    </citation>
    <scope>IDENTIFICATION</scope>
</reference>
<evidence type="ECO:0000256" key="8">
    <source>
        <dbReference type="ARBA" id="ARBA00022679"/>
    </source>
</evidence>
<keyword evidence="11" id="KW-0472">Membrane</keyword>
<evidence type="ECO:0000256" key="10">
    <source>
        <dbReference type="ARBA" id="ARBA00022786"/>
    </source>
</evidence>
<evidence type="ECO:0000256" key="9">
    <source>
        <dbReference type="ARBA" id="ARBA00022737"/>
    </source>
</evidence>
<dbReference type="Gene3D" id="2.60.40.150">
    <property type="entry name" value="C2 domain"/>
    <property type="match status" value="1"/>
</dbReference>
<keyword evidence="6" id="KW-1003">Cell membrane</keyword>
<dbReference type="PANTHER" id="PTHR11254">
    <property type="entry name" value="HECT DOMAIN UBIQUITIN-PROTEIN LIGASE"/>
    <property type="match status" value="1"/>
</dbReference>
<dbReference type="SMART" id="SM00239">
    <property type="entry name" value="C2"/>
    <property type="match status" value="1"/>
</dbReference>
<evidence type="ECO:0000256" key="12">
    <source>
        <dbReference type="PIRSR" id="PIRSR001569-1"/>
    </source>
</evidence>
<dbReference type="Gene3D" id="3.30.2160.10">
    <property type="entry name" value="Hect, E3 ligase catalytic domain"/>
    <property type="match status" value="1"/>
</dbReference>
<dbReference type="GO" id="GO:0005737">
    <property type="term" value="C:cytoplasm"/>
    <property type="evidence" value="ECO:0007669"/>
    <property type="project" value="UniProtKB-SubCell"/>
</dbReference>
<dbReference type="InterPro" id="IPR035892">
    <property type="entry name" value="C2_domain_sf"/>
</dbReference>
<organism evidence="17 18">
    <name type="scientific">Neovison vison</name>
    <name type="common">American mink</name>
    <name type="synonym">Mustela vison</name>
    <dbReference type="NCBI Taxonomy" id="452646"/>
    <lineage>
        <taxon>Eukaryota</taxon>
        <taxon>Metazoa</taxon>
        <taxon>Chordata</taxon>
        <taxon>Craniata</taxon>
        <taxon>Vertebrata</taxon>
        <taxon>Euteleostomi</taxon>
        <taxon>Mammalia</taxon>
        <taxon>Eutheria</taxon>
        <taxon>Laurasiatheria</taxon>
        <taxon>Carnivora</taxon>
        <taxon>Caniformia</taxon>
        <taxon>Musteloidea</taxon>
        <taxon>Mustelidae</taxon>
        <taxon>Mustelinae</taxon>
        <taxon>Neogale</taxon>
    </lineage>
</organism>
<reference evidence="17" key="2">
    <citation type="submission" date="2025-09" db="UniProtKB">
        <authorList>
            <consortium name="Ensembl"/>
        </authorList>
    </citation>
    <scope>IDENTIFICATION</scope>
</reference>
<dbReference type="FunFam" id="2.20.70.10:FF:000017">
    <property type="entry name" value="E3 ubiquitin-protein ligase"/>
    <property type="match status" value="1"/>
</dbReference>
<dbReference type="GO" id="GO:0030514">
    <property type="term" value="P:negative regulation of BMP signaling pathway"/>
    <property type="evidence" value="ECO:0007669"/>
    <property type="project" value="TreeGrafter"/>
</dbReference>
<evidence type="ECO:0000313" key="17">
    <source>
        <dbReference type="Ensembl" id="ENSNVIP00000009361.1"/>
    </source>
</evidence>
<evidence type="ECO:0000256" key="4">
    <source>
        <dbReference type="ARBA" id="ARBA00004906"/>
    </source>
</evidence>
<dbReference type="Pfam" id="PF00397">
    <property type="entry name" value="WW"/>
    <property type="match status" value="1"/>
</dbReference>
<dbReference type="GO" id="GO:0016567">
    <property type="term" value="P:protein ubiquitination"/>
    <property type="evidence" value="ECO:0007669"/>
    <property type="project" value="UniProtKB-UniPathway"/>
</dbReference>
<feature type="active site" description="Glycyl thioester intermediate" evidence="12 13">
    <location>
        <position position="686"/>
    </location>
</feature>
<dbReference type="FunFam" id="3.30.2410.10:FF:000014">
    <property type="entry name" value="E3 ubiquitin-protein ligase SMURF1"/>
    <property type="match status" value="1"/>
</dbReference>
<evidence type="ECO:0000256" key="1">
    <source>
        <dbReference type="ARBA" id="ARBA00000885"/>
    </source>
</evidence>
<dbReference type="InterPro" id="IPR024928">
    <property type="entry name" value="E3_ub_ligase_SMURF1"/>
</dbReference>
<dbReference type="Gene3D" id="3.90.1750.10">
    <property type="entry name" value="Hect, E3 ligase catalytic domains"/>
    <property type="match status" value="1"/>
</dbReference>
<sequence>MLTLDFCLFSVLCAKNLAKKDFFRLPDPFAKIVVDGSGQCHSTDTVKNTLDPKWNQHYDLYVGKTDSITISVWNHKKIHKKQGAGFLGCVRLLSNAISRLKDTGYQRLDLCKLNPSDTDAVRGQIPSNRTVYEDSGPGRPLSCFMEEPAPYTDSTAAAAGGGDCRFVESPSQDQRLQTQERAHLTAPERRAQGRRKVWRCADKQRTTVQGQVYFLHTQTGVSTWHDPRIPSPLGTIPGGDEAFLYEFLLKAIHPSPDLNSVNCDELGPLPPGWEVRSTVSGRIYFVDHNNRTTQFTDPRLHHIMNHQCQLKEPSQPLPLPSEGSVEDEELPAQRYERDLVQKLKVLRHELSLQQPQAGHCRIEVSREEIFEESYRQIMKMRPKDLKKRLMVKFRGEEGLDYGGVAREWLYLLCHEMLNPYYGLFQYSTDNIYMLQINPDSSINPDHLSYFHFVGRIMGLAVFHGHYINGGFTVPFYKQLLGKPIQLSDLESVDPELHKSLVWILENDITPVLDHTFCVEHNAFGRILQHELKPNGRNVPVTEENKKEYVRLYVNWRFMRGIEAQFLALQKGFNELIPQHLLKPFDQKELELIIGGLDKIDVSDWKSNTRLKHCGADSNIVRWFWQAVETFDEERRARLLQFVTGSTRVPLQGFKALQGSTGAAGPRLFTIHLIDANTDNLPKAHTCFNRIDIPPYESYEKLYEKLLTAVEETCGFAVE</sequence>
<dbReference type="GeneTree" id="ENSGT00940000158690"/>
<dbReference type="PIRSF" id="PIRSF001569">
    <property type="entry name" value="E3_ub_ligase_SMURF1"/>
    <property type="match status" value="1"/>
</dbReference>
<protein>
    <recommendedName>
        <fullName evidence="5">HECT-type E3 ubiquitin transferase</fullName>
        <ecNumber evidence="5">2.3.2.26</ecNumber>
    </recommendedName>
</protein>
<evidence type="ECO:0000256" key="7">
    <source>
        <dbReference type="ARBA" id="ARBA00022490"/>
    </source>
</evidence>
<dbReference type="CDD" id="cd08382">
    <property type="entry name" value="C2_Smurf-like"/>
    <property type="match status" value="1"/>
</dbReference>
<dbReference type="SUPFAM" id="SSF49562">
    <property type="entry name" value="C2 domain (Calcium/lipid-binding domain, CaLB)"/>
    <property type="match status" value="1"/>
</dbReference>
<keyword evidence="10 13" id="KW-0833">Ubl conjugation pathway</keyword>
<dbReference type="SUPFAM" id="SSF56204">
    <property type="entry name" value="Hect, E3 ligase catalytic domain"/>
    <property type="match status" value="1"/>
</dbReference>
<dbReference type="Ensembl" id="ENSNVIT00000010943.1">
    <property type="protein sequence ID" value="ENSNVIP00000009361.1"/>
    <property type="gene ID" value="ENSNVIG00000006131.1"/>
</dbReference>
<keyword evidence="18" id="KW-1185">Reference proteome</keyword>
<dbReference type="SMART" id="SM00119">
    <property type="entry name" value="HECTc"/>
    <property type="match status" value="1"/>
</dbReference>
<dbReference type="FunFam" id="3.30.2160.10:FF:000001">
    <property type="entry name" value="E3 ubiquitin-protein ligase NEDD4-like"/>
    <property type="match status" value="1"/>
</dbReference>
<evidence type="ECO:0000256" key="3">
    <source>
        <dbReference type="ARBA" id="ARBA00004496"/>
    </source>
</evidence>
<evidence type="ECO:0000256" key="11">
    <source>
        <dbReference type="ARBA" id="ARBA00023136"/>
    </source>
</evidence>
<comment type="pathway">
    <text evidence="4">Protein modification; protein ubiquitination.</text>
</comment>
<dbReference type="PROSITE" id="PS50004">
    <property type="entry name" value="C2"/>
    <property type="match status" value="1"/>
</dbReference>
<evidence type="ECO:0000313" key="18">
    <source>
        <dbReference type="Proteomes" id="UP000694425"/>
    </source>
</evidence>
<dbReference type="Pfam" id="PF00632">
    <property type="entry name" value="HECT"/>
    <property type="match status" value="1"/>
</dbReference>
<dbReference type="CDD" id="cd00201">
    <property type="entry name" value="WW"/>
    <property type="match status" value="2"/>
</dbReference>
<feature type="domain" description="HECT" evidence="16">
    <location>
        <begin position="381"/>
        <end position="718"/>
    </location>
</feature>
<dbReference type="GO" id="GO:0043161">
    <property type="term" value="P:proteasome-mediated ubiquitin-dependent protein catabolic process"/>
    <property type="evidence" value="ECO:0007669"/>
    <property type="project" value="TreeGrafter"/>
</dbReference>
<feature type="domain" description="C2" evidence="14">
    <location>
        <begin position="1"/>
        <end position="112"/>
    </location>
</feature>
<feature type="domain" description="WW" evidence="15">
    <location>
        <begin position="267"/>
        <end position="300"/>
    </location>
</feature>
<dbReference type="SMART" id="SM00456">
    <property type="entry name" value="WW"/>
    <property type="match status" value="2"/>
</dbReference>
<dbReference type="PROSITE" id="PS50237">
    <property type="entry name" value="HECT"/>
    <property type="match status" value="1"/>
</dbReference>
<proteinExistence type="predicted"/>
<evidence type="ECO:0000256" key="5">
    <source>
        <dbReference type="ARBA" id="ARBA00012485"/>
    </source>
</evidence>
<evidence type="ECO:0000256" key="2">
    <source>
        <dbReference type="ARBA" id="ARBA00004236"/>
    </source>
</evidence>
<dbReference type="PROSITE" id="PS50020">
    <property type="entry name" value="WW_DOMAIN_2"/>
    <property type="match status" value="1"/>
</dbReference>
<evidence type="ECO:0000259" key="16">
    <source>
        <dbReference type="PROSITE" id="PS50237"/>
    </source>
</evidence>
<dbReference type="InterPro" id="IPR035983">
    <property type="entry name" value="Hect_E3_ubiquitin_ligase"/>
</dbReference>
<evidence type="ECO:0000256" key="6">
    <source>
        <dbReference type="ARBA" id="ARBA00022475"/>
    </source>
</evidence>
<comment type="catalytic activity">
    <reaction evidence="1">
        <text>S-ubiquitinyl-[E2 ubiquitin-conjugating enzyme]-L-cysteine + [acceptor protein]-L-lysine = [E2 ubiquitin-conjugating enzyme]-L-cysteine + N(6)-ubiquitinyl-[acceptor protein]-L-lysine.</text>
        <dbReference type="EC" id="2.3.2.26"/>
    </reaction>
</comment>
<evidence type="ECO:0000256" key="13">
    <source>
        <dbReference type="PROSITE-ProRule" id="PRU00104"/>
    </source>
</evidence>
<dbReference type="SUPFAM" id="SSF51045">
    <property type="entry name" value="WW domain"/>
    <property type="match status" value="2"/>
</dbReference>